<evidence type="ECO:0000259" key="1">
    <source>
        <dbReference type="Pfam" id="PF13966"/>
    </source>
</evidence>
<dbReference type="HOGENOM" id="CLU_2763008_0_0_1"/>
<sequence length="70" mass="8181">MFLGKIGVKEELVKREVQLNSSLLCVLCNLGQETCNHFFVECMDIWKIWSGWCKSWGVTWTFLETVKSCF</sequence>
<proteinExistence type="predicted"/>
<dbReference type="InterPro" id="IPR026960">
    <property type="entry name" value="RVT-Znf"/>
</dbReference>
<reference evidence="2 3" key="1">
    <citation type="journal article" date="2013" name="Genome Biol.">
        <title>The genome sequence of the most widely cultivated cacao type and its use to identify candidate genes regulating pod color.</title>
        <authorList>
            <person name="Motamayor J.C."/>
            <person name="Mockaitis K."/>
            <person name="Schmutz J."/>
            <person name="Haiminen N."/>
            <person name="Iii D.L."/>
            <person name="Cornejo O."/>
            <person name="Findley S.D."/>
            <person name="Zheng P."/>
            <person name="Utro F."/>
            <person name="Royaert S."/>
            <person name="Saski C."/>
            <person name="Jenkins J."/>
            <person name="Podicheti R."/>
            <person name="Zhao M."/>
            <person name="Scheffler B.E."/>
            <person name="Stack J.C."/>
            <person name="Feltus F.A."/>
            <person name="Mustiga G.M."/>
            <person name="Amores F."/>
            <person name="Phillips W."/>
            <person name="Marelli J.P."/>
            <person name="May G.D."/>
            <person name="Shapiro H."/>
            <person name="Ma J."/>
            <person name="Bustamante C.D."/>
            <person name="Schnell R.J."/>
            <person name="Main D."/>
            <person name="Gilbert D."/>
            <person name="Parida L."/>
            <person name="Kuhn D.N."/>
        </authorList>
    </citation>
    <scope>NUCLEOTIDE SEQUENCE [LARGE SCALE GENOMIC DNA]</scope>
    <source>
        <strain evidence="3">cv. Matina 1-6</strain>
    </source>
</reference>
<name>A0A061GND0_THECC</name>
<dbReference type="AlphaFoldDB" id="A0A061GND0"/>
<dbReference type="InParanoid" id="A0A061GND0"/>
<dbReference type="EMBL" id="CM001887">
    <property type="protein sequence ID" value="EOY30913.1"/>
    <property type="molecule type" value="Genomic_DNA"/>
</dbReference>
<feature type="domain" description="Reverse transcriptase zinc-binding" evidence="1">
    <location>
        <begin position="3"/>
        <end position="49"/>
    </location>
</feature>
<organism evidence="2 3">
    <name type="scientific">Theobroma cacao</name>
    <name type="common">Cacao</name>
    <name type="synonym">Cocoa</name>
    <dbReference type="NCBI Taxonomy" id="3641"/>
    <lineage>
        <taxon>Eukaryota</taxon>
        <taxon>Viridiplantae</taxon>
        <taxon>Streptophyta</taxon>
        <taxon>Embryophyta</taxon>
        <taxon>Tracheophyta</taxon>
        <taxon>Spermatophyta</taxon>
        <taxon>Magnoliopsida</taxon>
        <taxon>eudicotyledons</taxon>
        <taxon>Gunneridae</taxon>
        <taxon>Pentapetalae</taxon>
        <taxon>rosids</taxon>
        <taxon>malvids</taxon>
        <taxon>Malvales</taxon>
        <taxon>Malvaceae</taxon>
        <taxon>Byttnerioideae</taxon>
        <taxon>Theobroma</taxon>
    </lineage>
</organism>
<dbReference type="Pfam" id="PF13966">
    <property type="entry name" value="zf-RVT"/>
    <property type="match status" value="1"/>
</dbReference>
<keyword evidence="3" id="KW-1185">Reference proteome</keyword>
<accession>A0A061GND0</accession>
<gene>
    <name evidence="2" type="ORF">TCM_037957</name>
</gene>
<protein>
    <recommendedName>
        <fullName evidence="1">Reverse transcriptase zinc-binding domain-containing protein</fullName>
    </recommendedName>
</protein>
<dbReference type="Proteomes" id="UP000026915">
    <property type="component" value="Chromosome 9"/>
</dbReference>
<dbReference type="Gramene" id="EOY30913">
    <property type="protein sequence ID" value="EOY30913"/>
    <property type="gene ID" value="TCM_037957"/>
</dbReference>
<evidence type="ECO:0000313" key="3">
    <source>
        <dbReference type="Proteomes" id="UP000026915"/>
    </source>
</evidence>
<evidence type="ECO:0000313" key="2">
    <source>
        <dbReference type="EMBL" id="EOY30913.1"/>
    </source>
</evidence>